<dbReference type="EMBL" id="PGCI01000699">
    <property type="protein sequence ID" value="PLW20410.1"/>
    <property type="molecule type" value="Genomic_DNA"/>
</dbReference>
<proteinExistence type="predicted"/>
<reference evidence="1 2" key="1">
    <citation type="submission" date="2017-11" db="EMBL/GenBank/DDBJ databases">
        <title>De novo assembly and phasing of dikaryotic genomes from two isolates of Puccinia coronata f. sp. avenae, the causal agent of oat crown rust.</title>
        <authorList>
            <person name="Miller M.E."/>
            <person name="Zhang Y."/>
            <person name="Omidvar V."/>
            <person name="Sperschneider J."/>
            <person name="Schwessinger B."/>
            <person name="Raley C."/>
            <person name="Palmer J.M."/>
            <person name="Garnica D."/>
            <person name="Upadhyaya N."/>
            <person name="Rathjen J."/>
            <person name="Taylor J.M."/>
            <person name="Park R.F."/>
            <person name="Dodds P.N."/>
            <person name="Hirsch C.D."/>
            <person name="Kianian S.F."/>
            <person name="Figueroa M."/>
        </authorList>
    </citation>
    <scope>NUCLEOTIDE SEQUENCE [LARGE SCALE GENOMIC DNA]</scope>
    <source>
        <strain evidence="1">12SD80</strain>
    </source>
</reference>
<organism evidence="1 2">
    <name type="scientific">Puccinia coronata f. sp. avenae</name>
    <dbReference type="NCBI Taxonomy" id="200324"/>
    <lineage>
        <taxon>Eukaryota</taxon>
        <taxon>Fungi</taxon>
        <taxon>Dikarya</taxon>
        <taxon>Basidiomycota</taxon>
        <taxon>Pucciniomycotina</taxon>
        <taxon>Pucciniomycetes</taxon>
        <taxon>Pucciniales</taxon>
        <taxon>Pucciniaceae</taxon>
        <taxon>Puccinia</taxon>
    </lineage>
</organism>
<evidence type="ECO:0000313" key="1">
    <source>
        <dbReference type="EMBL" id="PLW20410.1"/>
    </source>
</evidence>
<dbReference type="AlphaFoldDB" id="A0A2N5T4K8"/>
<gene>
    <name evidence="1" type="ORF">PCASD_22728</name>
</gene>
<accession>A0A2N5T4K8</accession>
<protein>
    <submittedName>
        <fullName evidence="1">Uncharacterized protein</fullName>
    </submittedName>
</protein>
<evidence type="ECO:0000313" key="2">
    <source>
        <dbReference type="Proteomes" id="UP000235392"/>
    </source>
</evidence>
<comment type="caution">
    <text evidence="1">The sequence shown here is derived from an EMBL/GenBank/DDBJ whole genome shotgun (WGS) entry which is preliminary data.</text>
</comment>
<name>A0A2N5T4K8_9BASI</name>
<sequence length="284" mass="30486">MLAWMVTPKFTLDAAIQFKIGCRATNEQLQHVLTKQAAACLATSYSAFSPGGLLSAQRAPTTCPICGESDSSLQATVRFPAKRTVARLQSDPRLPSLHREPPSPNTSLTFLSLCPKSNPFCAYLAHQDPAACEPQHLLAPLQTTTTRSTSSALATTTTTTSTSSALSVGALLWPHLPHLLLSLQPATSFGTNTDNYHHHQHISYSCAPLQTTTTTTSTSPAPSVDALRQPHSAHHLLLLWGLCASDTLSYLTQTPSYQTRPQPHAIDPAINISVASIQILAWST</sequence>
<dbReference type="Proteomes" id="UP000235392">
    <property type="component" value="Unassembled WGS sequence"/>
</dbReference>